<name>A0A2N9I5R4_FAGSY</name>
<organism evidence="6">
    <name type="scientific">Fagus sylvatica</name>
    <name type="common">Beechnut</name>
    <dbReference type="NCBI Taxonomy" id="28930"/>
    <lineage>
        <taxon>Eukaryota</taxon>
        <taxon>Viridiplantae</taxon>
        <taxon>Streptophyta</taxon>
        <taxon>Embryophyta</taxon>
        <taxon>Tracheophyta</taxon>
        <taxon>Spermatophyta</taxon>
        <taxon>Magnoliopsida</taxon>
        <taxon>eudicotyledons</taxon>
        <taxon>Gunneridae</taxon>
        <taxon>Pentapetalae</taxon>
        <taxon>rosids</taxon>
        <taxon>fabids</taxon>
        <taxon>Fagales</taxon>
        <taxon>Fagaceae</taxon>
        <taxon>Fagus</taxon>
    </lineage>
</organism>
<dbReference type="InterPro" id="IPR050905">
    <property type="entry name" value="Plant_NBS-LRR"/>
</dbReference>
<evidence type="ECO:0000256" key="2">
    <source>
        <dbReference type="ARBA" id="ARBA00022741"/>
    </source>
</evidence>
<dbReference type="Gene3D" id="3.80.10.10">
    <property type="entry name" value="Ribonuclease Inhibitor"/>
    <property type="match status" value="1"/>
</dbReference>
<feature type="domain" description="NB-ARC" evidence="5">
    <location>
        <begin position="264"/>
        <end position="317"/>
    </location>
</feature>
<dbReference type="InterPro" id="IPR032675">
    <property type="entry name" value="LRR_dom_sf"/>
</dbReference>
<dbReference type="InterPro" id="IPR002182">
    <property type="entry name" value="NB-ARC"/>
</dbReference>
<dbReference type="GO" id="GO:0005524">
    <property type="term" value="F:ATP binding"/>
    <property type="evidence" value="ECO:0007669"/>
    <property type="project" value="UniProtKB-KW"/>
</dbReference>
<dbReference type="Gene3D" id="1.10.8.430">
    <property type="entry name" value="Helical domain of apoptotic protease-activating factors"/>
    <property type="match status" value="2"/>
</dbReference>
<sequence length="384" mass="43651">MELLSKEEAQKLFLDKLGRDVFNTPDLKVIAEEVLERCAQLPLAIVTIAASFKCLIHDFEWRDALEDLKTSVKGSNNIEAEKVVIEEYDLEEKFVKMHDLMKENGGEDLVKASLMYNNISRIPPNASPMCPKLSTLLLQGNESLKDVPDSLFEHLHGLNILDLSEYRILIFFSDMKLEEVASLKNLETFGGRFSDMYEFSTYMEKGQLATYEIHVGSIAQFTRLNQGQKDLYWTRGEVSGFRASLKGRDSREPIRVVWLADPKWQEKVEIPVRVNGCKLILTTRLLDACRRLGCQVKIKVEPFSKEEAWSLFLEKVGYGVALPPEVTDIARSVAKECAGLPLAITVPAGSMRGVDDICERRNTLEILKESKVGQDDMELRFFKY</sequence>
<evidence type="ECO:0000313" key="6">
    <source>
        <dbReference type="EMBL" id="SPD19655.1"/>
    </source>
</evidence>
<gene>
    <name evidence="6" type="ORF">FSB_LOCUS47537</name>
</gene>
<dbReference type="PANTHER" id="PTHR33463:SF209">
    <property type="entry name" value="DISEASE RESISTANCE PROTEIN RPS2-LIKE"/>
    <property type="match status" value="1"/>
</dbReference>
<accession>A0A2N9I5R4</accession>
<keyword evidence="2" id="KW-0547">Nucleotide-binding</keyword>
<dbReference type="GO" id="GO:0043531">
    <property type="term" value="F:ADP binding"/>
    <property type="evidence" value="ECO:0007669"/>
    <property type="project" value="InterPro"/>
</dbReference>
<proteinExistence type="inferred from homology"/>
<reference evidence="6" key="1">
    <citation type="submission" date="2018-02" db="EMBL/GenBank/DDBJ databases">
        <authorList>
            <person name="Cohen D.B."/>
            <person name="Kent A.D."/>
        </authorList>
    </citation>
    <scope>NUCLEOTIDE SEQUENCE</scope>
</reference>
<evidence type="ECO:0000256" key="4">
    <source>
        <dbReference type="ARBA" id="ARBA00022840"/>
    </source>
</evidence>
<dbReference type="InterPro" id="IPR027417">
    <property type="entry name" value="P-loop_NTPase"/>
</dbReference>
<dbReference type="InterPro" id="IPR042197">
    <property type="entry name" value="Apaf_helical"/>
</dbReference>
<evidence type="ECO:0000256" key="3">
    <source>
        <dbReference type="ARBA" id="ARBA00022821"/>
    </source>
</evidence>
<dbReference type="SUPFAM" id="SSF52058">
    <property type="entry name" value="L domain-like"/>
    <property type="match status" value="1"/>
</dbReference>
<dbReference type="EMBL" id="OIVN01004866">
    <property type="protein sequence ID" value="SPD19655.1"/>
    <property type="molecule type" value="Genomic_DNA"/>
</dbReference>
<dbReference type="SUPFAM" id="SSF52540">
    <property type="entry name" value="P-loop containing nucleoside triphosphate hydrolases"/>
    <property type="match status" value="2"/>
</dbReference>
<dbReference type="AlphaFoldDB" id="A0A2N9I5R4"/>
<keyword evidence="3" id="KW-0611">Plant defense</keyword>
<dbReference type="PANTHER" id="PTHR33463">
    <property type="entry name" value="NB-ARC DOMAIN-CONTAINING PROTEIN-RELATED"/>
    <property type="match status" value="1"/>
</dbReference>
<evidence type="ECO:0000259" key="5">
    <source>
        <dbReference type="Pfam" id="PF00931"/>
    </source>
</evidence>
<keyword evidence="4" id="KW-0067">ATP-binding</keyword>
<dbReference type="Pfam" id="PF00931">
    <property type="entry name" value="NB-ARC"/>
    <property type="match status" value="1"/>
</dbReference>
<dbReference type="GO" id="GO:0006952">
    <property type="term" value="P:defense response"/>
    <property type="evidence" value="ECO:0007669"/>
    <property type="project" value="UniProtKB-KW"/>
</dbReference>
<evidence type="ECO:0000256" key="1">
    <source>
        <dbReference type="ARBA" id="ARBA00008894"/>
    </source>
</evidence>
<protein>
    <recommendedName>
        <fullName evidence="5">NB-ARC domain-containing protein</fullName>
    </recommendedName>
</protein>
<comment type="similarity">
    <text evidence="1">Belongs to the disease resistance NB-LRR family.</text>
</comment>